<gene>
    <name evidence="2" type="ORF">B0181_07515</name>
    <name evidence="3" type="ORF">NCTC10293_02359</name>
</gene>
<dbReference type="STRING" id="34060.B0181_07515"/>
<proteinExistence type="predicted"/>
<sequence>MSTHDPEFEQLLKNARELEAINQRIAERRKRSVELDVRIASYPPIGIFGTFAVALGLFFLIIIFLIIFALIFT</sequence>
<keyword evidence="4" id="KW-1185">Reference proteome</keyword>
<evidence type="ECO:0000313" key="2">
    <source>
        <dbReference type="EMBL" id="OOR89007.1"/>
    </source>
</evidence>
<dbReference type="RefSeq" id="WP_078276897.1">
    <property type="nucleotide sequence ID" value="NZ_CAACXO010000085.1"/>
</dbReference>
<keyword evidence="1" id="KW-1133">Transmembrane helix</keyword>
<accession>A0A1T0A012</accession>
<evidence type="ECO:0000313" key="5">
    <source>
        <dbReference type="Proteomes" id="UP000255279"/>
    </source>
</evidence>
<keyword evidence="1" id="KW-0472">Membrane</keyword>
<evidence type="ECO:0000313" key="4">
    <source>
        <dbReference type="Proteomes" id="UP000190435"/>
    </source>
</evidence>
<keyword evidence="1" id="KW-0812">Transmembrane</keyword>
<dbReference type="AlphaFoldDB" id="A0A1T0A012"/>
<protein>
    <submittedName>
        <fullName evidence="2">Uncharacterized protein</fullName>
    </submittedName>
</protein>
<dbReference type="Proteomes" id="UP000190435">
    <property type="component" value="Unassembled WGS sequence"/>
</dbReference>
<evidence type="ECO:0000313" key="3">
    <source>
        <dbReference type="EMBL" id="STZ14762.1"/>
    </source>
</evidence>
<evidence type="ECO:0000256" key="1">
    <source>
        <dbReference type="SAM" id="Phobius"/>
    </source>
</evidence>
<dbReference type="EMBL" id="MUXU01000043">
    <property type="protein sequence ID" value="OOR89007.1"/>
    <property type="molecule type" value="Genomic_DNA"/>
</dbReference>
<dbReference type="Proteomes" id="UP000255279">
    <property type="component" value="Unassembled WGS sequence"/>
</dbReference>
<organism evidence="2 4">
    <name type="scientific">Moraxella caviae</name>
    <dbReference type="NCBI Taxonomy" id="34060"/>
    <lineage>
        <taxon>Bacteria</taxon>
        <taxon>Pseudomonadati</taxon>
        <taxon>Pseudomonadota</taxon>
        <taxon>Gammaproteobacteria</taxon>
        <taxon>Moraxellales</taxon>
        <taxon>Moraxellaceae</taxon>
        <taxon>Moraxella</taxon>
    </lineage>
</organism>
<dbReference type="EMBL" id="UGQE01000004">
    <property type="protein sequence ID" value="STZ14762.1"/>
    <property type="molecule type" value="Genomic_DNA"/>
</dbReference>
<name>A0A1T0A012_9GAMM</name>
<reference evidence="3 5" key="2">
    <citation type="submission" date="2018-06" db="EMBL/GenBank/DDBJ databases">
        <authorList>
            <consortium name="Pathogen Informatics"/>
            <person name="Doyle S."/>
        </authorList>
    </citation>
    <scope>NUCLEOTIDE SEQUENCE [LARGE SCALE GENOMIC DNA]</scope>
    <source>
        <strain evidence="3 5">NCTC10293</strain>
    </source>
</reference>
<feature type="transmembrane region" description="Helical" evidence="1">
    <location>
        <begin position="45"/>
        <end position="72"/>
    </location>
</feature>
<reference evidence="2 4" key="1">
    <citation type="submission" date="2017-02" db="EMBL/GenBank/DDBJ databases">
        <title>Draft genome sequence of Moraxella caviae CCUG 355 type strain.</title>
        <authorList>
            <person name="Engstrom-Jakobsson H."/>
            <person name="Salva-Serra F."/>
            <person name="Thorell K."/>
            <person name="Gonzales-Siles L."/>
            <person name="Karlsson R."/>
            <person name="Boulund F."/>
            <person name="Engstrand L."/>
            <person name="Moore E."/>
        </authorList>
    </citation>
    <scope>NUCLEOTIDE SEQUENCE [LARGE SCALE GENOMIC DNA]</scope>
    <source>
        <strain evidence="2 4">CCUG 355</strain>
    </source>
</reference>